<organism evidence="1 2">
    <name type="scientific">Amycolatopsis bartoniae</name>
    <dbReference type="NCBI Taxonomy" id="941986"/>
    <lineage>
        <taxon>Bacteria</taxon>
        <taxon>Bacillati</taxon>
        <taxon>Actinomycetota</taxon>
        <taxon>Actinomycetes</taxon>
        <taxon>Pseudonocardiales</taxon>
        <taxon>Pseudonocardiaceae</taxon>
        <taxon>Amycolatopsis</taxon>
    </lineage>
</organism>
<reference evidence="1" key="1">
    <citation type="journal article" date="2014" name="Int. J. Syst. Evol. Microbiol.">
        <title>Complete genome sequence of Corynebacterium casei LMG S-19264T (=DSM 44701T), isolated from a smear-ripened cheese.</title>
        <authorList>
            <consortium name="US DOE Joint Genome Institute (JGI-PGF)"/>
            <person name="Walter F."/>
            <person name="Albersmeier A."/>
            <person name="Kalinowski J."/>
            <person name="Ruckert C."/>
        </authorList>
    </citation>
    <scope>NUCLEOTIDE SEQUENCE</scope>
    <source>
        <strain evidence="1">CGMCC 4.7679</strain>
    </source>
</reference>
<proteinExistence type="predicted"/>
<dbReference type="RefSeq" id="WP_145937357.1">
    <property type="nucleotide sequence ID" value="NZ_BNAV01000002.1"/>
</dbReference>
<sequence>MNEVPNWMRRLCKAIDRETRPLRQMRSDSQFAANVYAQLGCYLIEMGLGALAEIPDLDLQEAEAACQRVRGHVSDRLRDSPLAEPQPPVRVLSFGRLRLAPTIERDEPGES</sequence>
<reference evidence="1" key="2">
    <citation type="submission" date="2020-09" db="EMBL/GenBank/DDBJ databases">
        <authorList>
            <person name="Sun Q."/>
            <person name="Zhou Y."/>
        </authorList>
    </citation>
    <scope>NUCLEOTIDE SEQUENCE</scope>
    <source>
        <strain evidence="1">CGMCC 4.7679</strain>
    </source>
</reference>
<dbReference type="EMBL" id="BNAV01000002">
    <property type="protein sequence ID" value="GHF44517.1"/>
    <property type="molecule type" value="Genomic_DNA"/>
</dbReference>
<dbReference type="AlphaFoldDB" id="A0A8H9IVD1"/>
<accession>A0A8H9IVD1</accession>
<gene>
    <name evidence="1" type="ORF">GCM10017566_16800</name>
</gene>
<keyword evidence="2" id="KW-1185">Reference proteome</keyword>
<protein>
    <submittedName>
        <fullName evidence="1">Uncharacterized protein</fullName>
    </submittedName>
</protein>
<evidence type="ECO:0000313" key="2">
    <source>
        <dbReference type="Proteomes" id="UP000658656"/>
    </source>
</evidence>
<dbReference type="Proteomes" id="UP000658656">
    <property type="component" value="Unassembled WGS sequence"/>
</dbReference>
<name>A0A8H9IVD1_9PSEU</name>
<evidence type="ECO:0000313" key="1">
    <source>
        <dbReference type="EMBL" id="GHF44517.1"/>
    </source>
</evidence>
<comment type="caution">
    <text evidence="1">The sequence shown here is derived from an EMBL/GenBank/DDBJ whole genome shotgun (WGS) entry which is preliminary data.</text>
</comment>